<gene>
    <name evidence="1" type="ORF">Hypma_004463</name>
</gene>
<evidence type="ECO:0008006" key="3">
    <source>
        <dbReference type="Google" id="ProtNLM"/>
    </source>
</evidence>
<keyword evidence="2" id="KW-1185">Reference proteome</keyword>
<reference evidence="1" key="1">
    <citation type="submission" date="2018-04" db="EMBL/GenBank/DDBJ databases">
        <title>Whole genome sequencing of Hypsizygus marmoreus.</title>
        <authorList>
            <person name="Choi I.-G."/>
            <person name="Min B."/>
            <person name="Kim J.-G."/>
            <person name="Kim S."/>
            <person name="Oh Y.-L."/>
            <person name="Kong W.-S."/>
            <person name="Park H."/>
            <person name="Jeong J."/>
            <person name="Song E.-S."/>
        </authorList>
    </citation>
    <scope>NUCLEOTIDE SEQUENCE [LARGE SCALE GENOMIC DNA]</scope>
    <source>
        <strain evidence="1">51987-8</strain>
    </source>
</reference>
<sequence>MVSVTSHRPAMARSLTSIPDDIVYIIIDELSTDPRTLKQCSLVSRAFLPHSHKHIFSAIQLDHPKQCRGLYRVLTNNPGLACYIRTLIVIANVQVEFRGRNWVTIENTLPGVLPMLHNLQSLTIRNLFERPLLWDVLPIELRSALLDLTSTTLSSITLDRLGNWPIMHFSQFIHLKRLRFLDISLDAGNLLLTQKMQALLGGPRRKAAEGQLESLEIERSTAYGGPLVKALIHSGSSLGISKLRHLTLHGACGFAETIMSASSQALEVIVWKALGEEKDGPFQPGPTSLGVMSNLRSLVIQTKFARGQAYDPLPWLSQALANTTITERCPLEDLTILIDFYGVWRFSITQRDTHDLYEYSVWRELDDALTRPGVFNRLSHVKVGLRIGGGVETFKLLAAKKMPRLMAAGILQMVYSDNFVGVTSPVFNRTFVS</sequence>
<name>A0A369K8W3_HYPMA</name>
<dbReference type="InParanoid" id="A0A369K8W3"/>
<comment type="caution">
    <text evidence="1">The sequence shown here is derived from an EMBL/GenBank/DDBJ whole genome shotgun (WGS) entry which is preliminary data.</text>
</comment>
<dbReference type="AlphaFoldDB" id="A0A369K8W3"/>
<proteinExistence type="predicted"/>
<accession>A0A369K8W3</accession>
<protein>
    <recommendedName>
        <fullName evidence="3">F-box domain-containing protein</fullName>
    </recommendedName>
</protein>
<evidence type="ECO:0000313" key="1">
    <source>
        <dbReference type="EMBL" id="RDB27356.1"/>
    </source>
</evidence>
<dbReference type="OrthoDB" id="2788229at2759"/>
<evidence type="ECO:0000313" key="2">
    <source>
        <dbReference type="Proteomes" id="UP000076154"/>
    </source>
</evidence>
<dbReference type="Proteomes" id="UP000076154">
    <property type="component" value="Unassembled WGS sequence"/>
</dbReference>
<organism evidence="1 2">
    <name type="scientific">Hypsizygus marmoreus</name>
    <name type="common">White beech mushroom</name>
    <name type="synonym">Agaricus marmoreus</name>
    <dbReference type="NCBI Taxonomy" id="39966"/>
    <lineage>
        <taxon>Eukaryota</taxon>
        <taxon>Fungi</taxon>
        <taxon>Dikarya</taxon>
        <taxon>Basidiomycota</taxon>
        <taxon>Agaricomycotina</taxon>
        <taxon>Agaricomycetes</taxon>
        <taxon>Agaricomycetidae</taxon>
        <taxon>Agaricales</taxon>
        <taxon>Tricholomatineae</taxon>
        <taxon>Lyophyllaceae</taxon>
        <taxon>Hypsizygus</taxon>
    </lineage>
</organism>
<dbReference type="EMBL" id="LUEZ02000017">
    <property type="protein sequence ID" value="RDB27356.1"/>
    <property type="molecule type" value="Genomic_DNA"/>
</dbReference>